<sequence length="133" mass="15668">MNEHEEAHQLNELINKGFKISVKLKLGKKEVVSVVAKNGLIITRLDNGMQIIDAPKRFQRREFIIKARYPEPNPVTSTSEIYRYLSTRKELLYREEKVTEIKLVDRQLVIKTEKGKTYILTPSELFEYPIYAW</sequence>
<organism evidence="1 2">
    <name type="scientific">Betalipothrixvirus uzonense</name>
    <dbReference type="NCBI Taxonomy" id="512792"/>
    <lineage>
        <taxon>Viruses</taxon>
        <taxon>Adnaviria</taxon>
        <taxon>Zilligvirae</taxon>
        <taxon>Taleaviricota</taxon>
        <taxon>Tokiviricetes</taxon>
        <taxon>Ligamenvirales</taxon>
        <taxon>Lipothrixviridae</taxon>
        <taxon>Betalipothrixvirus</taxon>
    </lineage>
</organism>
<reference evidence="1 2" key="1">
    <citation type="journal article" date="2008" name="Res. Microbiol.">
        <title>Viruses in acidic geothermal environments of the Kamchatka Peninsula.</title>
        <authorList>
            <person name="Bize A."/>
            <person name="Peng X."/>
            <person name="Prokofeva M."/>
            <person name="Maclellan K."/>
            <person name="Lucas S."/>
            <person name="Forterre P."/>
            <person name="Garrett R.A."/>
            <person name="Bonch-Osmolovskaya E.A."/>
            <person name="Prangishvili D."/>
        </authorList>
    </citation>
    <scope>NUCLEOTIDE SEQUENCE [LARGE SCALE GENOMIC DNA]</scope>
</reference>
<name>B2CRI2_9VIRU</name>
<proteinExistence type="predicted"/>
<dbReference type="GeneID" id="6186769"/>
<dbReference type="KEGG" id="vg:6186769"/>
<dbReference type="EMBL" id="EU545650">
    <property type="protein sequence ID" value="ACB37239.1"/>
    <property type="molecule type" value="Genomic_DNA"/>
</dbReference>
<dbReference type="Proteomes" id="UP000008691">
    <property type="component" value="Segment"/>
</dbReference>
<keyword evidence="2" id="KW-1185">Reference proteome</keyword>
<evidence type="ECO:0000313" key="2">
    <source>
        <dbReference type="Proteomes" id="UP000008691"/>
    </source>
</evidence>
<dbReference type="OrthoDB" id="33520at10239"/>
<dbReference type="RefSeq" id="YP_001798523.1">
    <property type="nucleotide sequence ID" value="NC_010537.1"/>
</dbReference>
<accession>B2CRI2</accession>
<protein>
    <submittedName>
        <fullName evidence="1">Uncharacterized protein</fullName>
    </submittedName>
</protein>
<evidence type="ECO:0000313" key="1">
    <source>
        <dbReference type="EMBL" id="ACB37239.1"/>
    </source>
</evidence>